<dbReference type="AlphaFoldDB" id="A0A261G874"/>
<dbReference type="GO" id="GO:0004134">
    <property type="term" value="F:4-alpha-glucanotransferase activity"/>
    <property type="evidence" value="ECO:0007669"/>
    <property type="project" value="UniProtKB-EC"/>
</dbReference>
<dbReference type="RefSeq" id="WP_094692848.1">
    <property type="nucleotide sequence ID" value="NZ_JBDNSG010000026.1"/>
</dbReference>
<dbReference type="OrthoDB" id="9811841at2"/>
<dbReference type="Pfam" id="PF21226">
    <property type="entry name" value="MalQ_N"/>
    <property type="match status" value="1"/>
</dbReference>
<evidence type="ECO:0000256" key="3">
    <source>
        <dbReference type="ARBA" id="ARBA00012560"/>
    </source>
</evidence>
<evidence type="ECO:0000256" key="1">
    <source>
        <dbReference type="ARBA" id="ARBA00000439"/>
    </source>
</evidence>
<organism evidence="12 13">
    <name type="scientific">Bifidobacterium aquikefiri</name>
    <dbReference type="NCBI Taxonomy" id="1653207"/>
    <lineage>
        <taxon>Bacteria</taxon>
        <taxon>Bacillati</taxon>
        <taxon>Actinomycetota</taxon>
        <taxon>Actinomycetes</taxon>
        <taxon>Bifidobacteriales</taxon>
        <taxon>Bifidobacteriaceae</taxon>
        <taxon>Bifidobacterium</taxon>
    </lineage>
</organism>
<name>A0A261G874_9BIFI</name>
<dbReference type="EMBL" id="MWXA01000004">
    <property type="protein sequence ID" value="OZG67627.1"/>
    <property type="molecule type" value="Genomic_DNA"/>
</dbReference>
<keyword evidence="13" id="KW-1185">Reference proteome</keyword>
<comment type="similarity">
    <text evidence="2 10">Belongs to the disproportionating enzyme family.</text>
</comment>
<dbReference type="Gene3D" id="3.20.20.80">
    <property type="entry name" value="Glycosidases"/>
    <property type="match status" value="1"/>
</dbReference>
<comment type="caution">
    <text evidence="12">The sequence shown here is derived from an EMBL/GenBank/DDBJ whole genome shotgun (WGS) entry which is preliminary data.</text>
</comment>
<dbReference type="EC" id="2.4.1.25" evidence="3 10"/>
<proteinExistence type="inferred from homology"/>
<evidence type="ECO:0000259" key="11">
    <source>
        <dbReference type="Pfam" id="PF21226"/>
    </source>
</evidence>
<dbReference type="NCBIfam" id="TIGR00217">
    <property type="entry name" value="malQ"/>
    <property type="match status" value="1"/>
</dbReference>
<evidence type="ECO:0000256" key="7">
    <source>
        <dbReference type="ARBA" id="ARBA00023277"/>
    </source>
</evidence>
<dbReference type="PANTHER" id="PTHR32438">
    <property type="entry name" value="4-ALPHA-GLUCANOTRANSFERASE DPE1, CHLOROPLASTIC/AMYLOPLASTIC"/>
    <property type="match status" value="1"/>
</dbReference>
<dbReference type="PANTHER" id="PTHR32438:SF5">
    <property type="entry name" value="4-ALPHA-GLUCANOTRANSFERASE DPE1, CHLOROPLASTIC_AMYLOPLASTIC"/>
    <property type="match status" value="1"/>
</dbReference>
<evidence type="ECO:0000256" key="9">
    <source>
        <dbReference type="ARBA" id="ARBA00031501"/>
    </source>
</evidence>
<feature type="domain" description="MalQ N-terminal beta-sandwich" evidence="11">
    <location>
        <begin position="76"/>
        <end position="169"/>
    </location>
</feature>
<evidence type="ECO:0000256" key="2">
    <source>
        <dbReference type="ARBA" id="ARBA00005684"/>
    </source>
</evidence>
<keyword evidence="7 10" id="KW-0119">Carbohydrate metabolism</keyword>
<evidence type="ECO:0000313" key="12">
    <source>
        <dbReference type="EMBL" id="OZG67627.1"/>
    </source>
</evidence>
<dbReference type="InterPro" id="IPR017853">
    <property type="entry name" value="GH"/>
</dbReference>
<evidence type="ECO:0000256" key="6">
    <source>
        <dbReference type="ARBA" id="ARBA00022679"/>
    </source>
</evidence>
<comment type="catalytic activity">
    <reaction evidence="1 10">
        <text>Transfers a segment of a (1-&gt;4)-alpha-D-glucan to a new position in an acceptor, which may be glucose or a (1-&gt;4)-alpha-D-glucan.</text>
        <dbReference type="EC" id="2.4.1.25"/>
    </reaction>
</comment>
<dbReference type="InterPro" id="IPR048458">
    <property type="entry name" value="MalQ_N"/>
</dbReference>
<evidence type="ECO:0000256" key="10">
    <source>
        <dbReference type="RuleBase" id="RU361207"/>
    </source>
</evidence>
<accession>A0A261G874</accession>
<dbReference type="Proteomes" id="UP000216451">
    <property type="component" value="Unassembled WGS sequence"/>
</dbReference>
<evidence type="ECO:0000256" key="4">
    <source>
        <dbReference type="ARBA" id="ARBA00020295"/>
    </source>
</evidence>
<evidence type="ECO:0000256" key="8">
    <source>
        <dbReference type="ARBA" id="ARBA00031423"/>
    </source>
</evidence>
<sequence>MVHNTESDSRLARPLIRLANSLGISTSYIGQTHDYHEASDDVLISIIQSMGYDASNDEKIRESLRRIRAQEYSRLIPPTILHIQGAESVVQVNTTLLESPTGTITLEDGRVFTGSLRVNAGDGSAAVPFQGSFITKTSIILPVDIPVGYHTLTVNAGRRSTQATLICAPKRITIDRDLELTRPWGWMAQLYSIRSSESWGIGDYEDLAQLLQNAKRKTGADFMMINPLHASEPVAPLTPSPYLPSSRNFLNFTYIRPESIEEYNLLGQESRGKIKQLHDSVRSLNSNTERLDRDAMWRAKMPALWTIFKAGRSFERQQQFDAFRTERDPALTAYATWCLAYDKWGEPTHDGSSWIQAFSVDSPEVSNLCSKYPDTLSFYEWLEWIADEQYGDAQSSARSAGMRIGIMADLAVGVHALGSDVWGSPERYARGTTVGAPPDYFNQQGQNWSQPPFEPHNLAQTGYRAYRDMLHHMFAHAGALRIDHVLGLFRLWWIPSGRGARDGAYVQYDAGVMLGILAIEAQRANGVVVGEDLGIVPDYVRESLKSHGILGCVVEWFEQRDGAFIKPEDWTPDAIASVNTHDMPPASGYLQFEQVSLRNSLHLLNEPLDQVMAAARIEQRALMNELVDGGWIDREWLADIPQHEQEIVEGQYKALCASPCKLLAVSIADGVGEGRTQNQPGTNNEYPNWRIPLADANGDGVPAEELFIHQRLQSLTHIMHRYC</sequence>
<keyword evidence="6 10" id="KW-0808">Transferase</keyword>
<dbReference type="InterPro" id="IPR003385">
    <property type="entry name" value="Glyco_hydro_77"/>
</dbReference>
<dbReference type="Pfam" id="PF02446">
    <property type="entry name" value="Glyco_hydro_77"/>
    <property type="match status" value="1"/>
</dbReference>
<dbReference type="GO" id="GO:0005975">
    <property type="term" value="P:carbohydrate metabolic process"/>
    <property type="evidence" value="ECO:0007669"/>
    <property type="project" value="InterPro"/>
</dbReference>
<dbReference type="GeneID" id="98295388"/>
<keyword evidence="5 10" id="KW-0328">Glycosyltransferase</keyword>
<evidence type="ECO:0000313" key="13">
    <source>
        <dbReference type="Proteomes" id="UP000216451"/>
    </source>
</evidence>
<dbReference type="SUPFAM" id="SSF51445">
    <property type="entry name" value="(Trans)glycosidases"/>
    <property type="match status" value="1"/>
</dbReference>
<protein>
    <recommendedName>
        <fullName evidence="4 10">4-alpha-glucanotransferase</fullName>
        <ecNumber evidence="3 10">2.4.1.25</ecNumber>
    </recommendedName>
    <alternativeName>
        <fullName evidence="8 10">Amylomaltase</fullName>
    </alternativeName>
    <alternativeName>
        <fullName evidence="9 10">Disproportionating enzyme</fullName>
    </alternativeName>
</protein>
<gene>
    <name evidence="12" type="ORF">BAQU_0719</name>
</gene>
<evidence type="ECO:0000256" key="5">
    <source>
        <dbReference type="ARBA" id="ARBA00022676"/>
    </source>
</evidence>
<reference evidence="12 13" key="1">
    <citation type="journal article" date="2017" name="BMC Genomics">
        <title>Comparative genomic and phylogenomic analyses of the Bifidobacteriaceae family.</title>
        <authorList>
            <person name="Lugli G.A."/>
            <person name="Milani C."/>
            <person name="Turroni F."/>
            <person name="Duranti S."/>
            <person name="Mancabelli L."/>
            <person name="Mangifesta M."/>
            <person name="Ferrario C."/>
            <person name="Modesto M."/>
            <person name="Mattarelli P."/>
            <person name="Jiri K."/>
            <person name="van Sinderen D."/>
            <person name="Ventura M."/>
        </authorList>
    </citation>
    <scope>NUCLEOTIDE SEQUENCE [LARGE SCALE GENOMIC DNA]</scope>
    <source>
        <strain evidence="12 13">LMG 28769</strain>
    </source>
</reference>